<dbReference type="AlphaFoldDB" id="A0A3D8IMB3"/>
<accession>A0A3D8IMB3</accession>
<dbReference type="EMBL" id="NXLQ01000007">
    <property type="protein sequence ID" value="RDU66066.1"/>
    <property type="molecule type" value="Genomic_DNA"/>
</dbReference>
<keyword evidence="1" id="KW-0472">Membrane</keyword>
<dbReference type="RefSeq" id="WP_115542836.1">
    <property type="nucleotide sequence ID" value="NZ_NXLQ01000007.1"/>
</dbReference>
<comment type="caution">
    <text evidence="2">The sequence shown here is derived from an EMBL/GenBank/DDBJ whole genome shotgun (WGS) entry which is preliminary data.</text>
</comment>
<protein>
    <submittedName>
        <fullName evidence="2">Uncharacterized protein</fullName>
    </submittedName>
</protein>
<evidence type="ECO:0000313" key="3">
    <source>
        <dbReference type="Proteomes" id="UP000256379"/>
    </source>
</evidence>
<evidence type="ECO:0000313" key="2">
    <source>
        <dbReference type="EMBL" id="RDU66066.1"/>
    </source>
</evidence>
<dbReference type="Proteomes" id="UP000256379">
    <property type="component" value="Unassembled WGS sequence"/>
</dbReference>
<name>A0A3D8IMB3_9HELI</name>
<dbReference type="OrthoDB" id="5329423at2"/>
<organism evidence="2 3">
    <name type="scientific">Helicobacter didelphidarum</name>
    <dbReference type="NCBI Taxonomy" id="2040648"/>
    <lineage>
        <taxon>Bacteria</taxon>
        <taxon>Pseudomonadati</taxon>
        <taxon>Campylobacterota</taxon>
        <taxon>Epsilonproteobacteria</taxon>
        <taxon>Campylobacterales</taxon>
        <taxon>Helicobacteraceae</taxon>
        <taxon>Helicobacter</taxon>
    </lineage>
</organism>
<sequence>MSENSGFIIGGVAIAAIAFAGFMIFNKTKKLKKSHMMNHIDKDILTMKEVIEYFRDTHVLNQLQQNKNYIAVVMREQTQDGKIGIILTLFDAQNEKILDTFNAKYYCVKELDSDLKDSFGNKDMIVLE</sequence>
<feature type="transmembrane region" description="Helical" evidence="1">
    <location>
        <begin position="6"/>
        <end position="25"/>
    </location>
</feature>
<evidence type="ECO:0000256" key="1">
    <source>
        <dbReference type="SAM" id="Phobius"/>
    </source>
</evidence>
<keyword evidence="1" id="KW-1133">Transmembrane helix</keyword>
<proteinExistence type="predicted"/>
<gene>
    <name evidence="2" type="ORF">CQA53_04480</name>
</gene>
<keyword evidence="1" id="KW-0812">Transmembrane</keyword>
<reference evidence="2 3" key="1">
    <citation type="submission" date="2018-04" db="EMBL/GenBank/DDBJ databases">
        <title>Novel Campyloabacter and Helicobacter Species and Strains.</title>
        <authorList>
            <person name="Mannion A.J."/>
            <person name="Shen Z."/>
            <person name="Fox J.G."/>
        </authorList>
    </citation>
    <scope>NUCLEOTIDE SEQUENCE [LARGE SCALE GENOMIC DNA]</scope>
    <source>
        <strain evidence="2 3">MIT 17-337</strain>
    </source>
</reference>
<keyword evidence="3" id="KW-1185">Reference proteome</keyword>